<proteinExistence type="predicted"/>
<dbReference type="CDD" id="cd07176">
    <property type="entry name" value="terB"/>
    <property type="match status" value="1"/>
</dbReference>
<dbReference type="Gene3D" id="1.10.3680.10">
    <property type="entry name" value="TerB-like"/>
    <property type="match status" value="1"/>
</dbReference>
<accession>A0A367UI61</accession>
<gene>
    <name evidence="2" type="ORF">TH5_01165</name>
</gene>
<dbReference type="SUPFAM" id="SSF158682">
    <property type="entry name" value="TerB-like"/>
    <property type="match status" value="1"/>
</dbReference>
<dbReference type="EMBL" id="JPWA01000001">
    <property type="protein sequence ID" value="RCK07710.1"/>
    <property type="molecule type" value="Genomic_DNA"/>
</dbReference>
<keyword evidence="3" id="KW-1185">Reference proteome</keyword>
<reference evidence="2 3" key="1">
    <citation type="submission" date="2014-07" db="EMBL/GenBank/DDBJ databases">
        <title>Draft genome sequence of Thalassospira xianhensis P-4 (MCCC 1A02616).</title>
        <authorList>
            <person name="Lai Q."/>
            <person name="Shao Z."/>
        </authorList>
    </citation>
    <scope>NUCLEOTIDE SEQUENCE [LARGE SCALE GENOMIC DNA]</scope>
    <source>
        <strain evidence="2 3">MCCC 1A02616</strain>
    </source>
</reference>
<name>A0A367UI61_9PROT</name>
<dbReference type="AlphaFoldDB" id="A0A367UI61"/>
<evidence type="ECO:0000313" key="2">
    <source>
        <dbReference type="EMBL" id="RCK07710.1"/>
    </source>
</evidence>
<feature type="domain" description="Co-chaperone DjlA N-terminal" evidence="1">
    <location>
        <begin position="32"/>
        <end position="149"/>
    </location>
</feature>
<evidence type="ECO:0000313" key="3">
    <source>
        <dbReference type="Proteomes" id="UP000252419"/>
    </source>
</evidence>
<protein>
    <recommendedName>
        <fullName evidence="1">Co-chaperone DjlA N-terminal domain-containing protein</fullName>
    </recommendedName>
</protein>
<evidence type="ECO:0000259" key="1">
    <source>
        <dbReference type="Pfam" id="PF05099"/>
    </source>
</evidence>
<sequence>MSLWNRIKDFATEARATVVTDYKKFANRDFMIANAAAAALVACADGTVSPEEKTAIIRRMETSDELKVFKASEIIGHFNEYVQKITDDNIFGRLQVLEQVGKIAGNEQQCMALVRFVIILGTADGNFDDNEKKAVKDMCVQMKIDPSLFDL</sequence>
<comment type="caution">
    <text evidence="2">The sequence shown here is derived from an EMBL/GenBank/DDBJ whole genome shotgun (WGS) entry which is preliminary data.</text>
</comment>
<dbReference type="Pfam" id="PF05099">
    <property type="entry name" value="TerB"/>
    <property type="match status" value="1"/>
</dbReference>
<dbReference type="InterPro" id="IPR007791">
    <property type="entry name" value="DjlA_N"/>
</dbReference>
<dbReference type="RefSeq" id="WP_114120228.1">
    <property type="nucleotide sequence ID" value="NZ_JPWA01000001.1"/>
</dbReference>
<dbReference type="Proteomes" id="UP000252419">
    <property type="component" value="Unassembled WGS sequence"/>
</dbReference>
<organism evidence="2 3">
    <name type="scientific">Thalassospira xianhensis MCCC 1A02616</name>
    <dbReference type="NCBI Taxonomy" id="1177929"/>
    <lineage>
        <taxon>Bacteria</taxon>
        <taxon>Pseudomonadati</taxon>
        <taxon>Pseudomonadota</taxon>
        <taxon>Alphaproteobacteria</taxon>
        <taxon>Rhodospirillales</taxon>
        <taxon>Thalassospiraceae</taxon>
        <taxon>Thalassospira</taxon>
    </lineage>
</organism>
<dbReference type="InterPro" id="IPR029024">
    <property type="entry name" value="TerB-like"/>
</dbReference>